<evidence type="ECO:0000313" key="9">
    <source>
        <dbReference type="Proteomes" id="UP000443153"/>
    </source>
</evidence>
<evidence type="ECO:0000313" key="8">
    <source>
        <dbReference type="EMBL" id="MRX65387.1"/>
    </source>
</evidence>
<dbReference type="AlphaFoldDB" id="A0A6I2MRD7"/>
<feature type="domain" description="RagB/SusD" evidence="6">
    <location>
        <begin position="330"/>
        <end position="533"/>
    </location>
</feature>
<dbReference type="CDD" id="cd08977">
    <property type="entry name" value="SusD"/>
    <property type="match status" value="1"/>
</dbReference>
<evidence type="ECO:0000256" key="3">
    <source>
        <dbReference type="ARBA" id="ARBA00022729"/>
    </source>
</evidence>
<comment type="similarity">
    <text evidence="2">Belongs to the SusD family.</text>
</comment>
<protein>
    <submittedName>
        <fullName evidence="8">RagB/SusD family nutrient uptake outer membrane protein</fullName>
    </submittedName>
</protein>
<comment type="caution">
    <text evidence="8">The sequence shown here is derived from an EMBL/GenBank/DDBJ whole genome shotgun (WGS) entry which is preliminary data.</text>
</comment>
<dbReference type="InterPro" id="IPR011990">
    <property type="entry name" value="TPR-like_helical_dom_sf"/>
</dbReference>
<feature type="domain" description="SusD-like N-terminal" evidence="7">
    <location>
        <begin position="36"/>
        <end position="215"/>
    </location>
</feature>
<keyword evidence="9" id="KW-1185">Reference proteome</keyword>
<dbReference type="Pfam" id="PF07980">
    <property type="entry name" value="SusD_RagB"/>
    <property type="match status" value="1"/>
</dbReference>
<dbReference type="Proteomes" id="UP000443153">
    <property type="component" value="Unassembled WGS sequence"/>
</dbReference>
<dbReference type="InterPro" id="IPR033985">
    <property type="entry name" value="SusD-like_N"/>
</dbReference>
<dbReference type="OrthoDB" id="5694214at2"/>
<dbReference type="EMBL" id="WKJH01000024">
    <property type="protein sequence ID" value="MRX65387.1"/>
    <property type="molecule type" value="Genomic_DNA"/>
</dbReference>
<gene>
    <name evidence="8" type="ORF">GJ691_14605</name>
</gene>
<evidence type="ECO:0000256" key="5">
    <source>
        <dbReference type="ARBA" id="ARBA00023237"/>
    </source>
</evidence>
<keyword evidence="5" id="KW-0998">Cell outer membrane</keyword>
<evidence type="ECO:0000259" key="7">
    <source>
        <dbReference type="Pfam" id="PF14322"/>
    </source>
</evidence>
<evidence type="ECO:0000256" key="2">
    <source>
        <dbReference type="ARBA" id="ARBA00006275"/>
    </source>
</evidence>
<dbReference type="Gene3D" id="1.25.40.390">
    <property type="match status" value="1"/>
</dbReference>
<name>A0A6I2MRD7_9FLAO</name>
<organism evidence="8 9">
    <name type="scientific">Maribacter luteus</name>
    <dbReference type="NCBI Taxonomy" id="2594478"/>
    <lineage>
        <taxon>Bacteria</taxon>
        <taxon>Pseudomonadati</taxon>
        <taxon>Bacteroidota</taxon>
        <taxon>Flavobacteriia</taxon>
        <taxon>Flavobacteriales</taxon>
        <taxon>Flavobacteriaceae</taxon>
        <taxon>Maribacter</taxon>
    </lineage>
</organism>
<keyword evidence="4" id="KW-0472">Membrane</keyword>
<dbReference type="RefSeq" id="WP_154368172.1">
    <property type="nucleotide sequence ID" value="NZ_WKJH01000024.1"/>
</dbReference>
<evidence type="ECO:0000259" key="6">
    <source>
        <dbReference type="Pfam" id="PF07980"/>
    </source>
</evidence>
<keyword evidence="3" id="KW-0732">Signal</keyword>
<dbReference type="GO" id="GO:0009279">
    <property type="term" value="C:cell outer membrane"/>
    <property type="evidence" value="ECO:0007669"/>
    <property type="project" value="UniProtKB-SubCell"/>
</dbReference>
<dbReference type="InterPro" id="IPR012944">
    <property type="entry name" value="SusD_RagB_dom"/>
</dbReference>
<reference evidence="8 9" key="1">
    <citation type="submission" date="2019-11" db="EMBL/GenBank/DDBJ databases">
        <title>Maribacter lutea sp. nov., a marine bacterium isolated from intertidal sand.</title>
        <authorList>
            <person name="Liu A."/>
        </authorList>
    </citation>
    <scope>NUCLEOTIDE SEQUENCE [LARGE SCALE GENOMIC DNA]</scope>
    <source>
        <strain evidence="8 9">RZ05</strain>
    </source>
</reference>
<dbReference type="Pfam" id="PF14322">
    <property type="entry name" value="SusD-like_3"/>
    <property type="match status" value="1"/>
</dbReference>
<sequence>MKKYIYSIYILLVGFMTSCVKLDTEPTDMASSLTYFSNDTEIEYALNGVYDKIGSNYIFGGGDCLSTIFDATDQFWGSTSPSIAVYDYTASDVRVSIIWRDLYTGIERANILLKNINDAEMDEDQKMVTIGEAKFLRAFYYFMLVQNYGAVPLKTEPTESANDVSFARTNASEVYDFIYAEMVEAESLVNPITDYSYAERVTKSAVQGILARVSLYRAGFLNRKDKSEDQIREYYTNALFWAEKVINSGLHDLNPDYAQVFINLIQDKYDTKESIFEIGHFTDGAAGVFGSSEIGDLGNHNGIPQQLTQYGYSGARYRLHPKLFKTFEYNEEYQDTRRDWCIADYLFVRNSNPPEKEYWIDEQGEAYEDPNKLVYRRIGKFRREYELEEDKIKNYNSTNNPVLRFSDVLLMAAEAENELNGPTPKAHQYLNRVRNRAQISEIENITSKDEFLEIIQDERYTELCFEGFRRMDLIRWGILVEEMSEMVDFNRANGLTHITFNRAGVNISERDYYLPIPVREISLDPLLTQNPGW</sequence>
<evidence type="ECO:0000256" key="1">
    <source>
        <dbReference type="ARBA" id="ARBA00004442"/>
    </source>
</evidence>
<dbReference type="SUPFAM" id="SSF48452">
    <property type="entry name" value="TPR-like"/>
    <property type="match status" value="1"/>
</dbReference>
<proteinExistence type="inferred from homology"/>
<evidence type="ECO:0000256" key="4">
    <source>
        <dbReference type="ARBA" id="ARBA00023136"/>
    </source>
</evidence>
<accession>A0A6I2MRD7</accession>
<dbReference type="PROSITE" id="PS51257">
    <property type="entry name" value="PROKAR_LIPOPROTEIN"/>
    <property type="match status" value="1"/>
</dbReference>
<comment type="subcellular location">
    <subcellularLocation>
        <location evidence="1">Cell outer membrane</location>
    </subcellularLocation>
</comment>